<dbReference type="InterPro" id="IPR008219">
    <property type="entry name" value="PRODH_bac_arc"/>
</dbReference>
<dbReference type="GO" id="GO:0000166">
    <property type="term" value="F:nucleotide binding"/>
    <property type="evidence" value="ECO:0007669"/>
    <property type="project" value="UniProtKB-KW"/>
</dbReference>
<keyword evidence="2" id="KW-0274">FAD</keyword>
<keyword evidence="2" id="KW-0285">Flavoprotein</keyword>
<evidence type="ECO:0000259" key="3">
    <source>
        <dbReference type="Pfam" id="PF01619"/>
    </source>
</evidence>
<dbReference type="PIRSF" id="PIRSF000196">
    <property type="entry name" value="Pro_dehydrog"/>
    <property type="match status" value="1"/>
</dbReference>
<dbReference type="RefSeq" id="WP_024564300.1">
    <property type="nucleotide sequence ID" value="NZ_CP007547.1"/>
</dbReference>
<comment type="cofactor">
    <cofactor evidence="2">
        <name>FAD</name>
        <dbReference type="ChEBI" id="CHEBI:57692"/>
    </cofactor>
    <text evidence="2">Binds 1 FAD per subunit.</text>
</comment>
<reference evidence="4" key="1">
    <citation type="journal article" date="2013" name="Lancet">
        <title>First case of E anophelis outbreak in an intensive-care unit.</title>
        <authorList>
            <person name="Teo J."/>
            <person name="Tan S.Y."/>
            <person name="Tay M."/>
            <person name="Ding Y."/>
            <person name="Kjelleberg S."/>
            <person name="Givskov M."/>
            <person name="Lin R.T."/>
            <person name="Yang L."/>
        </authorList>
    </citation>
    <scope>NUCLEOTIDE SEQUENCE [LARGE SCALE GENOMIC DNA]</scope>
    <source>
        <strain evidence="4">NUHP1</strain>
    </source>
</reference>
<dbReference type="STRING" id="1338011.BD94_2113"/>
<dbReference type="InterPro" id="IPR029041">
    <property type="entry name" value="FAD-linked_oxidoreductase-like"/>
</dbReference>
<proteinExistence type="predicted"/>
<dbReference type="InterPro" id="IPR002872">
    <property type="entry name" value="Proline_DH_dom"/>
</dbReference>
<evidence type="ECO:0000256" key="1">
    <source>
        <dbReference type="ARBA" id="ARBA00023002"/>
    </source>
</evidence>
<gene>
    <name evidence="4" type="ORF">BD94_2113</name>
</gene>
<dbReference type="AlphaFoldDB" id="A0A077EH35"/>
<evidence type="ECO:0000313" key="4">
    <source>
        <dbReference type="EMBL" id="AIL45888.1"/>
    </source>
</evidence>
<keyword evidence="2" id="KW-0547">Nucleotide-binding</keyword>
<feature type="domain" description="Proline dehydrogenase" evidence="3">
    <location>
        <begin position="53"/>
        <end position="284"/>
    </location>
</feature>
<dbReference type="EMBL" id="CP007547">
    <property type="protein sequence ID" value="AIL45888.1"/>
    <property type="molecule type" value="Genomic_DNA"/>
</dbReference>
<reference evidence="4" key="2">
    <citation type="journal article" date="2015" name="Genome Biol. Evol.">
        <title>Complete Genome Sequence and Transcriptomic Analysis of the Novel Pathogen Elizabethkingia anophelis in Response to Oxidative Stress.</title>
        <authorList>
            <person name="Li Y."/>
            <person name="Liu Y."/>
            <person name="Chew S.C."/>
            <person name="Tay M."/>
            <person name="Salido M.M."/>
            <person name="Teo J."/>
            <person name="Lauro F.M."/>
            <person name="Givskov M."/>
            <person name="Yang L."/>
        </authorList>
    </citation>
    <scope>NUCLEOTIDE SEQUENCE</scope>
    <source>
        <strain evidence="4">NUHP1</strain>
    </source>
</reference>
<organism evidence="4 5">
    <name type="scientific">Elizabethkingia anophelis NUHP1</name>
    <dbReference type="NCBI Taxonomy" id="1338011"/>
    <lineage>
        <taxon>Bacteria</taxon>
        <taxon>Pseudomonadati</taxon>
        <taxon>Bacteroidota</taxon>
        <taxon>Flavobacteriia</taxon>
        <taxon>Flavobacteriales</taxon>
        <taxon>Weeksellaceae</taxon>
        <taxon>Elizabethkingia</taxon>
    </lineage>
</organism>
<accession>A0A077EH35</accession>
<sequence>MEELLAIGSQSLRKAALNEDVKAYILQNESLFNVLKRAANRYIGGENLSETVNKVTKENSMGFKCSIEFMGESTRTVKEALEAKDEFVNICQTIHNQNLNSTVSLDLSHIGLAISEDLCFENISVICKAAGDKEVIISAEGTERTDAILELYKKASKDFSNLSITLQTYLHRTKDDFIDIIKEKGRIRMVKGAFETEKGLSLSRGSALDSQYLYYVEQLLSQQHLCSIATHHHEIQQEAKALINKYKPGKETYEFESLYGIQTEQLIKLKEEGYPTKLYFVYGKEWYLYVCNRLAEYPLNLFRALQDVMEEKA</sequence>
<feature type="binding site" evidence="2">
    <location>
        <begin position="191"/>
        <end position="193"/>
    </location>
    <ligand>
        <name>FAD</name>
        <dbReference type="ChEBI" id="CHEBI:57692"/>
    </ligand>
</feature>
<dbReference type="KEGG" id="eao:BD94_2113"/>
<name>A0A077EH35_9FLAO</name>
<evidence type="ECO:0000256" key="2">
    <source>
        <dbReference type="PIRSR" id="PIRSR000196-2"/>
    </source>
</evidence>
<dbReference type="SUPFAM" id="SSF51730">
    <property type="entry name" value="FAD-linked oxidoreductase"/>
    <property type="match status" value="1"/>
</dbReference>
<feature type="binding site" evidence="2">
    <location>
        <position position="167"/>
    </location>
    <ligand>
        <name>FAD</name>
        <dbReference type="ChEBI" id="CHEBI:57692"/>
    </ligand>
</feature>
<dbReference type="Gene3D" id="3.20.20.220">
    <property type="match status" value="1"/>
</dbReference>
<evidence type="ECO:0000313" key="5">
    <source>
        <dbReference type="Proteomes" id="UP000028933"/>
    </source>
</evidence>
<dbReference type="Pfam" id="PF01619">
    <property type="entry name" value="Pro_dh"/>
    <property type="match status" value="1"/>
</dbReference>
<dbReference type="HOGENOM" id="CLU_061158_0_0_10"/>
<keyword evidence="1" id="KW-0560">Oxidoreductase</keyword>
<protein>
    <recommendedName>
        <fullName evidence="3">Proline dehydrogenase domain-containing protein</fullName>
    </recommendedName>
</protein>
<dbReference type="GO" id="GO:0004657">
    <property type="term" value="F:proline dehydrogenase activity"/>
    <property type="evidence" value="ECO:0007669"/>
    <property type="project" value="InterPro"/>
</dbReference>
<dbReference type="Proteomes" id="UP000028933">
    <property type="component" value="Chromosome"/>
</dbReference>
<dbReference type="eggNOG" id="COG0506">
    <property type="taxonomic scope" value="Bacteria"/>
</dbReference>
<dbReference type="GO" id="GO:0010133">
    <property type="term" value="P:L-proline catabolic process to L-glutamate"/>
    <property type="evidence" value="ECO:0007669"/>
    <property type="project" value="InterPro"/>
</dbReference>
<feature type="binding site" evidence="2">
    <location>
        <begin position="230"/>
        <end position="231"/>
    </location>
    <ligand>
        <name>FAD</name>
        <dbReference type="ChEBI" id="CHEBI:57692"/>
    </ligand>
</feature>